<evidence type="ECO:0000313" key="2">
    <source>
        <dbReference type="Proteomes" id="UP000247371"/>
    </source>
</evidence>
<keyword evidence="2" id="KW-1185">Reference proteome</keyword>
<dbReference type="EMBL" id="NKUB01000018">
    <property type="protein sequence ID" value="PYD68898.1"/>
    <property type="molecule type" value="Genomic_DNA"/>
</dbReference>
<accession>A0A2V4SA67</accession>
<comment type="caution">
    <text evidence="1">The sequence shown here is derived from an EMBL/GenBank/DDBJ whole genome shotgun (WGS) entry which is preliminary data.</text>
</comment>
<reference evidence="1 2" key="1">
    <citation type="submission" date="2017-07" db="EMBL/GenBank/DDBJ databases">
        <title>A draft genome sequence of Komagataeibacter swingsii LMG 22125.</title>
        <authorList>
            <person name="Skraban J."/>
            <person name="Cleenwerck I."/>
            <person name="Vandamme P."/>
            <person name="Trcek J."/>
        </authorList>
    </citation>
    <scope>NUCLEOTIDE SEQUENCE [LARGE SCALE GENOMIC DNA]</scope>
    <source>
        <strain evidence="1 2">LMG 22125</strain>
    </source>
</reference>
<protein>
    <submittedName>
        <fullName evidence="1">Uncharacterized protein</fullName>
    </submittedName>
</protein>
<organism evidence="1 2">
    <name type="scientific">Komagataeibacter swingsii</name>
    <dbReference type="NCBI Taxonomy" id="215220"/>
    <lineage>
        <taxon>Bacteria</taxon>
        <taxon>Pseudomonadati</taxon>
        <taxon>Pseudomonadota</taxon>
        <taxon>Alphaproteobacteria</taxon>
        <taxon>Acetobacterales</taxon>
        <taxon>Acetobacteraceae</taxon>
        <taxon>Komagataeibacter</taxon>
    </lineage>
</organism>
<dbReference type="Proteomes" id="UP000247371">
    <property type="component" value="Unassembled WGS sequence"/>
</dbReference>
<sequence length="87" mass="9320">MFYVIFNVAIALVLMEAGLVSTIQTGITLYGVLACAWIGAIVEDVTICNPVTTPRPCAGILRYQRKGVSAEEIRAVKVGAVTRAFCD</sequence>
<name>A0A2V4SA67_9PROT</name>
<proteinExistence type="predicted"/>
<dbReference type="AlphaFoldDB" id="A0A2V4SA67"/>
<gene>
    <name evidence="1" type="ORF">CFR76_12420</name>
</gene>
<evidence type="ECO:0000313" key="1">
    <source>
        <dbReference type="EMBL" id="PYD68898.1"/>
    </source>
</evidence>